<keyword evidence="2" id="KW-1185">Reference proteome</keyword>
<protein>
    <submittedName>
        <fullName evidence="1">Uncharacterized protein</fullName>
    </submittedName>
</protein>
<reference evidence="1" key="1">
    <citation type="submission" date="2021-05" db="EMBL/GenBank/DDBJ databases">
        <authorList>
            <person name="Scholz U."/>
            <person name="Mascher M."/>
            <person name="Fiebig A."/>
        </authorList>
    </citation>
    <scope>NUCLEOTIDE SEQUENCE [LARGE SCALE GENOMIC DNA]</scope>
</reference>
<evidence type="ECO:0000313" key="1">
    <source>
        <dbReference type="EnsemblPlants" id="AVESA.00010b.r2.4DG0782990.1.CDS"/>
    </source>
</evidence>
<evidence type="ECO:0000313" key="2">
    <source>
        <dbReference type="Proteomes" id="UP001732700"/>
    </source>
</evidence>
<dbReference type="EnsemblPlants" id="AVESA.00010b.r2.4DG0782990.1">
    <property type="protein sequence ID" value="AVESA.00010b.r2.4DG0782990.1.CDS"/>
    <property type="gene ID" value="AVESA.00010b.r2.4DG0782990"/>
</dbReference>
<sequence>MLEQIIATSTLSLSTSLSSCAFSTSPALRTSSSCAFSTGRRVDGSLGFFSSYIDRAPWSERAWSWARNGFPNHPRLSGPESVYFISVLETSRSAAAAAAAATTRCGSAMAPAYLATVPALRHVARWAPVALFSSGIVAGDKPVLVRDFVKSALYTPTTATSPSGRGPWACSTPPSASTSWRDSSLFVGATFLQTCCMRRSAYMKHLDKLYKKHDIAWFTPVELFKPWYAHAIAASILRTANLSVPLKIYEIGGGSGTCAKGVLDYMMLNAPPKVYNNMKYISVEISSSLAEKQLETVGEVQSHLSKFTVEHRDATDRTGWGSKDPQPCWVLMLEVLDNLPHDLVYSPDQVSPWMEVWIEKLNGSSQVCEVYKPLQDPLVSRCSEIVSMNEQNPSLREKLSFAAKGIFSKVFPKPRELGYQLDACICGQLTPRFSYIIQKLLDTLHEALPSMSLIASDFSYLPDVSIPGDRAPLVSSKMDGKTLDHSNYLDAQGDADIFFPTNFWLLEQIDHHCSGFSQEQKNRGAFKPVKSRRTIILDSAAFMEEFGLPLKTRTKDGYNPLLDDFRNTKFYLSVPTHNKM</sequence>
<reference evidence="1" key="2">
    <citation type="submission" date="2025-09" db="UniProtKB">
        <authorList>
            <consortium name="EnsemblPlants"/>
        </authorList>
    </citation>
    <scope>IDENTIFICATION</scope>
</reference>
<dbReference type="Proteomes" id="UP001732700">
    <property type="component" value="Chromosome 4D"/>
</dbReference>
<accession>A0ACD5XJF1</accession>
<name>A0ACD5XJF1_AVESA</name>
<organism evidence="1 2">
    <name type="scientific">Avena sativa</name>
    <name type="common">Oat</name>
    <dbReference type="NCBI Taxonomy" id="4498"/>
    <lineage>
        <taxon>Eukaryota</taxon>
        <taxon>Viridiplantae</taxon>
        <taxon>Streptophyta</taxon>
        <taxon>Embryophyta</taxon>
        <taxon>Tracheophyta</taxon>
        <taxon>Spermatophyta</taxon>
        <taxon>Magnoliopsida</taxon>
        <taxon>Liliopsida</taxon>
        <taxon>Poales</taxon>
        <taxon>Poaceae</taxon>
        <taxon>BOP clade</taxon>
        <taxon>Pooideae</taxon>
        <taxon>Poodae</taxon>
        <taxon>Poeae</taxon>
        <taxon>Poeae Chloroplast Group 1 (Aveneae type)</taxon>
        <taxon>Aveninae</taxon>
        <taxon>Avena</taxon>
    </lineage>
</organism>
<proteinExistence type="predicted"/>